<keyword evidence="9" id="KW-1185">Reference proteome</keyword>
<dbReference type="InterPro" id="IPR004556">
    <property type="entry name" value="HemK-like"/>
</dbReference>
<dbReference type="SUPFAM" id="SSF53335">
    <property type="entry name" value="S-adenosyl-L-methionine-dependent methyltransferases"/>
    <property type="match status" value="1"/>
</dbReference>
<comment type="caution">
    <text evidence="8">The sequence shown here is derived from an EMBL/GenBank/DDBJ whole genome shotgun (WGS) entry which is preliminary data.</text>
</comment>
<dbReference type="AlphaFoldDB" id="A0A062XYR6"/>
<evidence type="ECO:0000256" key="1">
    <source>
        <dbReference type="ARBA" id="ARBA00012771"/>
    </source>
</evidence>
<organism evidence="8 9">
    <name type="scientific">Thermoanaerobaculum aquaticum</name>
    <dbReference type="NCBI Taxonomy" id="1312852"/>
    <lineage>
        <taxon>Bacteria</taxon>
        <taxon>Pseudomonadati</taxon>
        <taxon>Acidobacteriota</taxon>
        <taxon>Thermoanaerobaculia</taxon>
        <taxon>Thermoanaerobaculales</taxon>
        <taxon>Thermoanaerobaculaceae</taxon>
        <taxon>Thermoanaerobaculum</taxon>
    </lineage>
</organism>
<dbReference type="PANTHER" id="PTHR18895:SF74">
    <property type="entry name" value="MTRF1L RELEASE FACTOR GLUTAMINE METHYLTRANSFERASE"/>
    <property type="match status" value="1"/>
</dbReference>
<evidence type="ECO:0000256" key="3">
    <source>
        <dbReference type="ARBA" id="ARBA00022679"/>
    </source>
</evidence>
<comment type="catalytic activity">
    <reaction evidence="5">
        <text>L-glutaminyl-[peptide chain release factor] + S-adenosyl-L-methionine = N(5)-methyl-L-glutaminyl-[peptide chain release factor] + S-adenosyl-L-homocysteine + H(+)</text>
        <dbReference type="Rhea" id="RHEA:42896"/>
        <dbReference type="Rhea" id="RHEA-COMP:10271"/>
        <dbReference type="Rhea" id="RHEA-COMP:10272"/>
        <dbReference type="ChEBI" id="CHEBI:15378"/>
        <dbReference type="ChEBI" id="CHEBI:30011"/>
        <dbReference type="ChEBI" id="CHEBI:57856"/>
        <dbReference type="ChEBI" id="CHEBI:59789"/>
        <dbReference type="ChEBI" id="CHEBI:61891"/>
        <dbReference type="EC" id="2.1.1.297"/>
    </reaction>
</comment>
<dbReference type="InterPro" id="IPR007848">
    <property type="entry name" value="Small_mtfrase_dom"/>
</dbReference>
<dbReference type="OrthoDB" id="9800643at2"/>
<evidence type="ECO:0000256" key="2">
    <source>
        <dbReference type="ARBA" id="ARBA00022603"/>
    </source>
</evidence>
<dbReference type="Pfam" id="PF17827">
    <property type="entry name" value="PrmC_N"/>
    <property type="match status" value="1"/>
</dbReference>
<dbReference type="EC" id="2.1.1.297" evidence="1"/>
<keyword evidence="4" id="KW-0949">S-adenosyl-L-methionine</keyword>
<dbReference type="InterPro" id="IPR050320">
    <property type="entry name" value="N5-glutamine_MTase"/>
</dbReference>
<evidence type="ECO:0000256" key="4">
    <source>
        <dbReference type="ARBA" id="ARBA00022691"/>
    </source>
</evidence>
<dbReference type="NCBIfam" id="TIGR00536">
    <property type="entry name" value="hemK_fam"/>
    <property type="match status" value="1"/>
</dbReference>
<dbReference type="Proteomes" id="UP000027284">
    <property type="component" value="Unassembled WGS sequence"/>
</dbReference>
<evidence type="ECO:0000313" key="9">
    <source>
        <dbReference type="Proteomes" id="UP000027284"/>
    </source>
</evidence>
<dbReference type="EMBL" id="JMFG01000006">
    <property type="protein sequence ID" value="KDA54579.1"/>
    <property type="molecule type" value="Genomic_DNA"/>
</dbReference>
<dbReference type="InterPro" id="IPR019874">
    <property type="entry name" value="RF_methyltr_PrmC"/>
</dbReference>
<dbReference type="RefSeq" id="WP_053334791.1">
    <property type="nucleotide sequence ID" value="NZ_JMFG01000006.1"/>
</dbReference>
<dbReference type="GO" id="GO:0102559">
    <property type="term" value="F:peptide chain release factor N(5)-glutamine methyltransferase activity"/>
    <property type="evidence" value="ECO:0007669"/>
    <property type="project" value="UniProtKB-EC"/>
</dbReference>
<dbReference type="Gene3D" id="1.10.8.10">
    <property type="entry name" value="DNA helicase RuvA subunit, C-terminal domain"/>
    <property type="match status" value="1"/>
</dbReference>
<keyword evidence="2" id="KW-0489">Methyltransferase</keyword>
<reference evidence="8 9" key="1">
    <citation type="submission" date="2014-04" db="EMBL/GenBank/DDBJ databases">
        <title>The Genome Sequence of Thermoanaerobaculum aquaticum MP-01, The First Cultivated Group 23 Acidobacterium.</title>
        <authorList>
            <person name="Stamps B.W."/>
            <person name="Losey N.A."/>
            <person name="Lawson P.A."/>
            <person name="Stevenson B.S."/>
        </authorList>
    </citation>
    <scope>NUCLEOTIDE SEQUENCE [LARGE SCALE GENOMIC DNA]</scope>
    <source>
        <strain evidence="8 9">MP-01</strain>
    </source>
</reference>
<proteinExistence type="predicted"/>
<protein>
    <recommendedName>
        <fullName evidence="1">peptide chain release factor N(5)-glutamine methyltransferase</fullName>
        <ecNumber evidence="1">2.1.1.297</ecNumber>
    </recommendedName>
</protein>
<evidence type="ECO:0000259" key="6">
    <source>
        <dbReference type="Pfam" id="PF05175"/>
    </source>
</evidence>
<evidence type="ECO:0000256" key="5">
    <source>
        <dbReference type="ARBA" id="ARBA00048391"/>
    </source>
</evidence>
<sequence length="278" mass="30687">MTIAELLAEARALLKPREGMLFPEREARAFLAWLLGKDEAFVLAHPEHQVPEALVIRFREMVARRGKGEPFHLIVGFCPFFGREFAVAPGVLIPRPETELLLSAVLRLPLPPHPRVLDVGTGSGVLAVSLKCELPKATVVASDVSWQALHLARKNADKHQVTIGLALAHLASAWRGPFDLVVANLPYLPEAMRHRLPPELAFEDPRALFAGENGLTLVRSLIQDLPRLLEARGFAALELGEGQASVLISALPPQLEPQDVVYDLRGVERVLLLRKKQR</sequence>
<feature type="domain" description="Methyltransferase small" evidence="6">
    <location>
        <begin position="98"/>
        <end position="188"/>
    </location>
</feature>
<dbReference type="Gene3D" id="3.40.50.150">
    <property type="entry name" value="Vaccinia Virus protein VP39"/>
    <property type="match status" value="1"/>
</dbReference>
<keyword evidence="3" id="KW-0808">Transferase</keyword>
<dbReference type="STRING" id="1312852.EG19_10460"/>
<dbReference type="PANTHER" id="PTHR18895">
    <property type="entry name" value="HEMK METHYLTRANSFERASE"/>
    <property type="match status" value="1"/>
</dbReference>
<evidence type="ECO:0000259" key="7">
    <source>
        <dbReference type="Pfam" id="PF17827"/>
    </source>
</evidence>
<dbReference type="CDD" id="cd02440">
    <property type="entry name" value="AdoMet_MTases"/>
    <property type="match status" value="1"/>
</dbReference>
<feature type="domain" description="Release factor glutamine methyltransferase N-terminal" evidence="7">
    <location>
        <begin position="5"/>
        <end position="76"/>
    </location>
</feature>
<gene>
    <name evidence="8" type="ORF">EG19_10460</name>
</gene>
<dbReference type="NCBIfam" id="TIGR03534">
    <property type="entry name" value="RF_mod_PrmC"/>
    <property type="match status" value="1"/>
</dbReference>
<dbReference type="Pfam" id="PF05175">
    <property type="entry name" value="MTS"/>
    <property type="match status" value="1"/>
</dbReference>
<evidence type="ECO:0000313" key="8">
    <source>
        <dbReference type="EMBL" id="KDA54579.1"/>
    </source>
</evidence>
<accession>A0A062XYR6</accession>
<dbReference type="GO" id="GO:0032259">
    <property type="term" value="P:methylation"/>
    <property type="evidence" value="ECO:0007669"/>
    <property type="project" value="UniProtKB-KW"/>
</dbReference>
<dbReference type="InterPro" id="IPR029063">
    <property type="entry name" value="SAM-dependent_MTases_sf"/>
</dbReference>
<dbReference type="InterPro" id="IPR040758">
    <property type="entry name" value="PrmC_N"/>
</dbReference>
<name>A0A062XYR6_9BACT</name>